<dbReference type="EMBL" id="JAGGKX010000021">
    <property type="protein sequence ID" value="MBP1971096.1"/>
    <property type="molecule type" value="Genomic_DNA"/>
</dbReference>
<organism evidence="1 2">
    <name type="scientific">Virgibacillus natechei</name>
    <dbReference type="NCBI Taxonomy" id="1216297"/>
    <lineage>
        <taxon>Bacteria</taxon>
        <taxon>Bacillati</taxon>
        <taxon>Bacillota</taxon>
        <taxon>Bacilli</taxon>
        <taxon>Bacillales</taxon>
        <taxon>Bacillaceae</taxon>
        <taxon>Virgibacillus</taxon>
    </lineage>
</organism>
<protein>
    <submittedName>
        <fullName evidence="1">Uncharacterized protein</fullName>
    </submittedName>
</protein>
<dbReference type="Proteomes" id="UP001519345">
    <property type="component" value="Unassembled WGS sequence"/>
</dbReference>
<gene>
    <name evidence="1" type="ORF">J2Z83_003235</name>
</gene>
<proteinExistence type="predicted"/>
<evidence type="ECO:0000313" key="2">
    <source>
        <dbReference type="Proteomes" id="UP001519345"/>
    </source>
</evidence>
<name>A0ABS4IL00_9BACI</name>
<sequence length="51" mass="5561">MVESAIPDYNGVALSFRVRSAVPTEYVMCSPGSAVYKTKPKLQSIKDKINA</sequence>
<evidence type="ECO:0000313" key="1">
    <source>
        <dbReference type="EMBL" id="MBP1971096.1"/>
    </source>
</evidence>
<accession>A0ABS4IL00</accession>
<reference evidence="1 2" key="1">
    <citation type="submission" date="2021-03" db="EMBL/GenBank/DDBJ databases">
        <title>Genomic Encyclopedia of Type Strains, Phase IV (KMG-IV): sequencing the most valuable type-strain genomes for metagenomic binning, comparative biology and taxonomic classification.</title>
        <authorList>
            <person name="Goeker M."/>
        </authorList>
    </citation>
    <scope>NUCLEOTIDE SEQUENCE [LARGE SCALE GENOMIC DNA]</scope>
    <source>
        <strain evidence="1 2">DSM 25609</strain>
    </source>
</reference>
<keyword evidence="2" id="KW-1185">Reference proteome</keyword>
<comment type="caution">
    <text evidence="1">The sequence shown here is derived from an EMBL/GenBank/DDBJ whole genome shotgun (WGS) entry which is preliminary data.</text>
</comment>